<feature type="transmembrane region" description="Helical" evidence="2">
    <location>
        <begin position="105"/>
        <end position="122"/>
    </location>
</feature>
<evidence type="ECO:0000259" key="3">
    <source>
        <dbReference type="SMART" id="SM00014"/>
    </source>
</evidence>
<dbReference type="SMART" id="SM00014">
    <property type="entry name" value="acidPPc"/>
    <property type="match status" value="1"/>
</dbReference>
<dbReference type="AlphaFoldDB" id="A0AAD3XRV2"/>
<keyword evidence="2" id="KW-0472">Membrane</keyword>
<evidence type="ECO:0000256" key="1">
    <source>
        <dbReference type="ARBA" id="ARBA00022801"/>
    </source>
</evidence>
<gene>
    <name evidence="4" type="ORF">Nepgr_016719</name>
</gene>
<evidence type="ECO:0000313" key="4">
    <source>
        <dbReference type="EMBL" id="GMH14878.1"/>
    </source>
</evidence>
<name>A0AAD3XRV2_NEPGR</name>
<reference evidence="4" key="1">
    <citation type="submission" date="2023-05" db="EMBL/GenBank/DDBJ databases">
        <title>Nepenthes gracilis genome sequencing.</title>
        <authorList>
            <person name="Fukushima K."/>
        </authorList>
    </citation>
    <scope>NUCLEOTIDE SEQUENCE</scope>
    <source>
        <strain evidence="4">SING2019-196</strain>
    </source>
</reference>
<dbReference type="GO" id="GO:0006487">
    <property type="term" value="P:protein N-linked glycosylation"/>
    <property type="evidence" value="ECO:0007669"/>
    <property type="project" value="TreeGrafter"/>
</dbReference>
<comment type="caution">
    <text evidence="4">The sequence shown here is derived from an EMBL/GenBank/DDBJ whole genome shotgun (WGS) entry which is preliminary data.</text>
</comment>
<feature type="transmembrane region" description="Helical" evidence="2">
    <location>
        <begin position="199"/>
        <end position="217"/>
    </location>
</feature>
<dbReference type="Proteomes" id="UP001279734">
    <property type="component" value="Unassembled WGS sequence"/>
</dbReference>
<dbReference type="InterPro" id="IPR036938">
    <property type="entry name" value="PAP2/HPO_sf"/>
</dbReference>
<dbReference type="GO" id="GO:0005789">
    <property type="term" value="C:endoplasmic reticulum membrane"/>
    <property type="evidence" value="ECO:0007669"/>
    <property type="project" value="TreeGrafter"/>
</dbReference>
<keyword evidence="5" id="KW-1185">Reference proteome</keyword>
<protein>
    <recommendedName>
        <fullName evidence="3">Phosphatidic acid phosphatase type 2/haloperoxidase domain-containing protein</fullName>
    </recommendedName>
</protein>
<keyword evidence="2" id="KW-1133">Transmembrane helix</keyword>
<dbReference type="GO" id="GO:0047874">
    <property type="term" value="F:dolichyldiphosphatase activity"/>
    <property type="evidence" value="ECO:0007669"/>
    <property type="project" value="TreeGrafter"/>
</dbReference>
<accession>A0AAD3XRV2</accession>
<feature type="domain" description="Phosphatidic acid phosphatase type 2/haloperoxidase" evidence="3">
    <location>
        <begin position="105"/>
        <end position="214"/>
    </location>
</feature>
<dbReference type="EMBL" id="BSYO01000014">
    <property type="protein sequence ID" value="GMH14878.1"/>
    <property type="molecule type" value="Genomic_DNA"/>
</dbReference>
<evidence type="ECO:0000256" key="2">
    <source>
        <dbReference type="SAM" id="Phobius"/>
    </source>
</evidence>
<dbReference type="PANTHER" id="PTHR11247">
    <property type="entry name" value="PALMITOYL-PROTEIN THIOESTERASE/DOLICHYLDIPHOSPHATASE 1"/>
    <property type="match status" value="1"/>
</dbReference>
<evidence type="ECO:0000313" key="5">
    <source>
        <dbReference type="Proteomes" id="UP001279734"/>
    </source>
</evidence>
<dbReference type="InterPro" id="IPR000326">
    <property type="entry name" value="PAP2/HPO"/>
</dbReference>
<dbReference type="PANTHER" id="PTHR11247:SF40">
    <property type="entry name" value="LIPID PHOSPHATE PHOSPHATASE EPSILON 1, CHLOROPLASTIC"/>
    <property type="match status" value="1"/>
</dbReference>
<sequence>MTFRSSEFFLSKSALLACEFVARNSFFRKRGAMDREGVGSSACMTSKDGDEGARVLELEPLVDKSSQFPSNLIFGGVESTLNRLSKWLVSGVVGFVILWKHDAESLWAIVGSVINAGISIILKRILNQERPFFNLRSDPGMPSTHAQSIFFGVIFVVLSTVEGLGLNVLTLILGGLTFGIGSYLSWLRVSQRLHTPSQVVVGAGLGFSFSVAWFWSWKAFVLEEFNSLVWVRVLVILGAAVCSLGFLVHVVRTWFTDRAVSP</sequence>
<organism evidence="4 5">
    <name type="scientific">Nepenthes gracilis</name>
    <name type="common">Slender pitcher plant</name>
    <dbReference type="NCBI Taxonomy" id="150966"/>
    <lineage>
        <taxon>Eukaryota</taxon>
        <taxon>Viridiplantae</taxon>
        <taxon>Streptophyta</taxon>
        <taxon>Embryophyta</taxon>
        <taxon>Tracheophyta</taxon>
        <taxon>Spermatophyta</taxon>
        <taxon>Magnoliopsida</taxon>
        <taxon>eudicotyledons</taxon>
        <taxon>Gunneridae</taxon>
        <taxon>Pentapetalae</taxon>
        <taxon>Caryophyllales</taxon>
        <taxon>Nepenthaceae</taxon>
        <taxon>Nepenthes</taxon>
    </lineage>
</organism>
<proteinExistence type="predicted"/>
<dbReference type="SUPFAM" id="SSF48317">
    <property type="entry name" value="Acid phosphatase/Vanadium-dependent haloperoxidase"/>
    <property type="match status" value="1"/>
</dbReference>
<dbReference type="GO" id="GO:0008610">
    <property type="term" value="P:lipid biosynthetic process"/>
    <property type="evidence" value="ECO:0007669"/>
    <property type="project" value="TreeGrafter"/>
</dbReference>
<feature type="transmembrane region" description="Helical" evidence="2">
    <location>
        <begin position="143"/>
        <end position="161"/>
    </location>
</feature>
<keyword evidence="1" id="KW-0378">Hydrolase</keyword>
<feature type="transmembrane region" description="Helical" evidence="2">
    <location>
        <begin position="229"/>
        <end position="251"/>
    </location>
</feature>
<dbReference type="Gene3D" id="1.20.144.10">
    <property type="entry name" value="Phosphatidic acid phosphatase type 2/haloperoxidase"/>
    <property type="match status" value="1"/>
</dbReference>
<dbReference type="Pfam" id="PF01569">
    <property type="entry name" value="PAP2"/>
    <property type="match status" value="1"/>
</dbReference>
<keyword evidence="2" id="KW-0812">Transmembrane</keyword>